<feature type="compositionally biased region" description="Low complexity" evidence="1">
    <location>
        <begin position="312"/>
        <end position="324"/>
    </location>
</feature>
<dbReference type="PANTHER" id="PTHR43019">
    <property type="entry name" value="SERINE ENDOPROTEASE DEGS"/>
    <property type="match status" value="1"/>
</dbReference>
<keyword evidence="3" id="KW-1185">Reference proteome</keyword>
<keyword evidence="2" id="KW-0645">Protease</keyword>
<sequence length="340" mass="36347">MTVASPAFAKQALLPTNVANIAKSTVVRIEPSINSAGSGVIIGRYQERGKNVYVVLTAGHVVQHSDDEYKVVTPVPKEGKKRLKIAISTQKDIQKLPGLDLAIVRFRSDRNFNVATVGNSDFTTEGAGVYIAGFPNPGEAIKRRVFQFTSSLISSRLDGEVAEDEKEQAVDKGYALVYTSVTRAGMSGGPVFDVSGRLVGIHGRGDREETSRASKVTSERSQESGSQTVAGKTGFNLGIPISTFLRIVPNAVSKLGISIDKSEPGIFNNTIALRGGNRTSATVPPNTNIQEEEDESAIEVVSESKPKRTPNTQVSPSRPTSTQPRPKPNNTSTPAGGKLW</sequence>
<reference evidence="2 3" key="1">
    <citation type="submission" date="2019-10" db="EMBL/GenBank/DDBJ databases">
        <title>Genomic and transcriptomic insights into the perfect genentic adaptation of a filamentous nitrogen-fixing cyanobacterium to rice fields.</title>
        <authorList>
            <person name="Chen Z."/>
        </authorList>
    </citation>
    <scope>NUCLEOTIDE SEQUENCE [LARGE SCALE GENOMIC DNA]</scope>
    <source>
        <strain evidence="2">CCNUC1</strain>
    </source>
</reference>
<feature type="compositionally biased region" description="Basic and acidic residues" evidence="1">
    <location>
        <begin position="203"/>
        <end position="222"/>
    </location>
</feature>
<dbReference type="InterPro" id="IPR043504">
    <property type="entry name" value="Peptidase_S1_PA_chymotrypsin"/>
</dbReference>
<protein>
    <submittedName>
        <fullName evidence="2">Serine protease</fullName>
    </submittedName>
</protein>
<dbReference type="GO" id="GO:0008233">
    <property type="term" value="F:peptidase activity"/>
    <property type="evidence" value="ECO:0007669"/>
    <property type="project" value="UniProtKB-KW"/>
</dbReference>
<evidence type="ECO:0000313" key="2">
    <source>
        <dbReference type="EMBL" id="QFS48754.1"/>
    </source>
</evidence>
<organism evidence="2 3">
    <name type="scientific">Nostoc sphaeroides CCNUC1</name>
    <dbReference type="NCBI Taxonomy" id="2653204"/>
    <lineage>
        <taxon>Bacteria</taxon>
        <taxon>Bacillati</taxon>
        <taxon>Cyanobacteriota</taxon>
        <taxon>Cyanophyceae</taxon>
        <taxon>Nostocales</taxon>
        <taxon>Nostocaceae</taxon>
        <taxon>Nostoc</taxon>
    </lineage>
</organism>
<dbReference type="Proteomes" id="UP000326678">
    <property type="component" value="Chromosome Gxm1"/>
</dbReference>
<evidence type="ECO:0000256" key="1">
    <source>
        <dbReference type="SAM" id="MobiDB-lite"/>
    </source>
</evidence>
<accession>A0A5P8W7X9</accession>
<dbReference type="GO" id="GO:0006508">
    <property type="term" value="P:proteolysis"/>
    <property type="evidence" value="ECO:0007669"/>
    <property type="project" value="UniProtKB-KW"/>
</dbReference>
<dbReference type="Gene3D" id="2.40.10.10">
    <property type="entry name" value="Trypsin-like serine proteases"/>
    <property type="match status" value="2"/>
</dbReference>
<dbReference type="KEGG" id="nsh:GXM_06248"/>
<feature type="compositionally biased region" description="Polar residues" evidence="1">
    <location>
        <begin position="275"/>
        <end position="289"/>
    </location>
</feature>
<gene>
    <name evidence="2" type="ORF">GXM_06248</name>
</gene>
<dbReference type="PANTHER" id="PTHR43019:SF23">
    <property type="entry name" value="PROTEASE DO-LIKE 5, CHLOROPLASTIC"/>
    <property type="match status" value="1"/>
</dbReference>
<feature type="region of interest" description="Disordered" evidence="1">
    <location>
        <begin position="275"/>
        <end position="340"/>
    </location>
</feature>
<feature type="region of interest" description="Disordered" evidence="1">
    <location>
        <begin position="203"/>
        <end position="233"/>
    </location>
</feature>
<dbReference type="InterPro" id="IPR009003">
    <property type="entry name" value="Peptidase_S1_PA"/>
</dbReference>
<dbReference type="AlphaFoldDB" id="A0A5P8W7X9"/>
<name>A0A5P8W7X9_9NOSO</name>
<dbReference type="Pfam" id="PF13365">
    <property type="entry name" value="Trypsin_2"/>
    <property type="match status" value="1"/>
</dbReference>
<dbReference type="EMBL" id="CP045226">
    <property type="protein sequence ID" value="QFS48754.1"/>
    <property type="molecule type" value="Genomic_DNA"/>
</dbReference>
<evidence type="ECO:0000313" key="3">
    <source>
        <dbReference type="Proteomes" id="UP000326678"/>
    </source>
</evidence>
<dbReference type="SUPFAM" id="SSF50494">
    <property type="entry name" value="Trypsin-like serine proteases"/>
    <property type="match status" value="1"/>
</dbReference>
<proteinExistence type="predicted"/>
<keyword evidence="2" id="KW-0378">Hydrolase</keyword>